<reference evidence="8 9" key="2">
    <citation type="submission" date="2019-01" db="EMBL/GenBank/DDBJ databases">
        <title>The decoding of complex shrimp genome reveals the adaptation for benthos swimmer, frequently molting mechanism and breeding impact on genome.</title>
        <authorList>
            <person name="Sun Y."/>
            <person name="Gao Y."/>
            <person name="Yu Y."/>
        </authorList>
    </citation>
    <scope>NUCLEOTIDE SEQUENCE [LARGE SCALE GENOMIC DNA]</scope>
    <source>
        <tissue evidence="8">Muscle</tissue>
    </source>
</reference>
<dbReference type="Pfam" id="PF07679">
    <property type="entry name" value="I-set"/>
    <property type="match status" value="1"/>
</dbReference>
<gene>
    <name evidence="8" type="ORF">C7M84_014478</name>
</gene>
<evidence type="ECO:0000313" key="8">
    <source>
        <dbReference type="EMBL" id="ROT67434.1"/>
    </source>
</evidence>
<evidence type="ECO:0000256" key="3">
    <source>
        <dbReference type="ARBA" id="ARBA00023157"/>
    </source>
</evidence>
<evidence type="ECO:0000256" key="4">
    <source>
        <dbReference type="ARBA" id="ARBA00023180"/>
    </source>
</evidence>
<dbReference type="EMBL" id="QCYY01002809">
    <property type="protein sequence ID" value="ROT67434.1"/>
    <property type="molecule type" value="Genomic_DNA"/>
</dbReference>
<dbReference type="InterPro" id="IPR007110">
    <property type="entry name" value="Ig-like_dom"/>
</dbReference>
<evidence type="ECO:0000256" key="5">
    <source>
        <dbReference type="ARBA" id="ARBA00023319"/>
    </source>
</evidence>
<keyword evidence="3" id="KW-1015">Disulfide bond</keyword>
<sequence length="268" mass="29667">MQISPHRWNKREDAIVPARGGSEDGFLMSEETSSDEIQWVDDSRRETIRTASPGTRRSCPTGSEPPSSHASASRRAAPTTTPPSRASPPTRRSVSPLKSSIQLKVLFPPEVRLSVKPQALVEGDDATFYCNADANPGSITYRWYHNSHLLQNETARSLTLSKISRNFHQDAISCEVSNKVGTSKKTQSVHVQYGPTFRSLPRDVASEEGKEVVLKCDVDSNPPSSIVWLKEGNHKGDVVDGWVGCFGGWIRGLGRDWAVEELIGWLWK</sequence>
<dbReference type="InterPro" id="IPR051275">
    <property type="entry name" value="Cell_adhesion_signaling"/>
</dbReference>
<dbReference type="OrthoDB" id="6413693at2759"/>
<dbReference type="InterPro" id="IPR013098">
    <property type="entry name" value="Ig_I-set"/>
</dbReference>
<dbReference type="GO" id="GO:0098609">
    <property type="term" value="P:cell-cell adhesion"/>
    <property type="evidence" value="ECO:0007669"/>
    <property type="project" value="TreeGrafter"/>
</dbReference>
<evidence type="ECO:0000256" key="1">
    <source>
        <dbReference type="ARBA" id="ARBA00004479"/>
    </source>
</evidence>
<feature type="domain" description="Ig-like" evidence="7">
    <location>
        <begin position="195"/>
        <end position="232"/>
    </location>
</feature>
<evidence type="ECO:0000256" key="6">
    <source>
        <dbReference type="SAM" id="MobiDB-lite"/>
    </source>
</evidence>
<feature type="region of interest" description="Disordered" evidence="6">
    <location>
        <begin position="1"/>
        <end position="96"/>
    </location>
</feature>
<dbReference type="GO" id="GO:0050839">
    <property type="term" value="F:cell adhesion molecule binding"/>
    <property type="evidence" value="ECO:0007669"/>
    <property type="project" value="TreeGrafter"/>
</dbReference>
<dbReference type="PROSITE" id="PS50835">
    <property type="entry name" value="IG_LIKE"/>
    <property type="match status" value="2"/>
</dbReference>
<name>A0A3R7PI93_PENVA</name>
<dbReference type="GO" id="GO:0005911">
    <property type="term" value="C:cell-cell junction"/>
    <property type="evidence" value="ECO:0007669"/>
    <property type="project" value="TreeGrafter"/>
</dbReference>
<dbReference type="Gene3D" id="2.60.40.10">
    <property type="entry name" value="Immunoglobulins"/>
    <property type="match status" value="2"/>
</dbReference>
<dbReference type="SUPFAM" id="SSF48726">
    <property type="entry name" value="Immunoglobulin"/>
    <property type="match status" value="2"/>
</dbReference>
<accession>A0A3R7PI93</accession>
<evidence type="ECO:0000256" key="2">
    <source>
        <dbReference type="ARBA" id="ARBA00023136"/>
    </source>
</evidence>
<dbReference type="GO" id="GO:0005886">
    <property type="term" value="C:plasma membrane"/>
    <property type="evidence" value="ECO:0007669"/>
    <property type="project" value="TreeGrafter"/>
</dbReference>
<feature type="domain" description="Ig-like" evidence="7">
    <location>
        <begin position="109"/>
        <end position="190"/>
    </location>
</feature>
<keyword evidence="2" id="KW-0472">Membrane</keyword>
<keyword evidence="4" id="KW-0325">Glycoprotein</keyword>
<dbReference type="STRING" id="6689.A0A3R7PI93"/>
<dbReference type="InterPro" id="IPR013783">
    <property type="entry name" value="Ig-like_fold"/>
</dbReference>
<organism evidence="8 9">
    <name type="scientific">Penaeus vannamei</name>
    <name type="common">Whiteleg shrimp</name>
    <name type="synonym">Litopenaeus vannamei</name>
    <dbReference type="NCBI Taxonomy" id="6689"/>
    <lineage>
        <taxon>Eukaryota</taxon>
        <taxon>Metazoa</taxon>
        <taxon>Ecdysozoa</taxon>
        <taxon>Arthropoda</taxon>
        <taxon>Crustacea</taxon>
        <taxon>Multicrustacea</taxon>
        <taxon>Malacostraca</taxon>
        <taxon>Eumalacostraca</taxon>
        <taxon>Eucarida</taxon>
        <taxon>Decapoda</taxon>
        <taxon>Dendrobranchiata</taxon>
        <taxon>Penaeoidea</taxon>
        <taxon>Penaeidae</taxon>
        <taxon>Penaeus</taxon>
    </lineage>
</organism>
<dbReference type="AlphaFoldDB" id="A0A3R7PI93"/>
<keyword evidence="9" id="KW-1185">Reference proteome</keyword>
<keyword evidence="5" id="KW-0393">Immunoglobulin domain</keyword>
<feature type="compositionally biased region" description="Polar residues" evidence="6">
    <location>
        <begin position="49"/>
        <end position="61"/>
    </location>
</feature>
<dbReference type="Proteomes" id="UP000283509">
    <property type="component" value="Unassembled WGS sequence"/>
</dbReference>
<proteinExistence type="predicted"/>
<comment type="subcellular location">
    <subcellularLocation>
        <location evidence="1">Membrane</location>
        <topology evidence="1">Single-pass type I membrane protein</topology>
    </subcellularLocation>
</comment>
<dbReference type="Pfam" id="PF13927">
    <property type="entry name" value="Ig_3"/>
    <property type="match status" value="1"/>
</dbReference>
<dbReference type="PANTHER" id="PTHR11640">
    <property type="entry name" value="NEPHRIN"/>
    <property type="match status" value="1"/>
</dbReference>
<protein>
    <submittedName>
        <fullName evidence="8">Putative irregular chiasm C-roughest protein</fullName>
    </submittedName>
</protein>
<evidence type="ECO:0000259" key="7">
    <source>
        <dbReference type="PROSITE" id="PS50835"/>
    </source>
</evidence>
<dbReference type="PANTHER" id="PTHR11640:SF31">
    <property type="entry name" value="IRREGULAR CHIASM C-ROUGHEST PROTEIN-RELATED"/>
    <property type="match status" value="1"/>
</dbReference>
<feature type="compositionally biased region" description="Low complexity" evidence="6">
    <location>
        <begin position="65"/>
        <end position="96"/>
    </location>
</feature>
<reference evidence="8 9" key="1">
    <citation type="submission" date="2018-04" db="EMBL/GenBank/DDBJ databases">
        <authorList>
            <person name="Zhang X."/>
            <person name="Yuan J."/>
            <person name="Li F."/>
            <person name="Xiang J."/>
        </authorList>
    </citation>
    <scope>NUCLEOTIDE SEQUENCE [LARGE SCALE GENOMIC DNA]</scope>
    <source>
        <tissue evidence="8">Muscle</tissue>
    </source>
</reference>
<dbReference type="InterPro" id="IPR036179">
    <property type="entry name" value="Ig-like_dom_sf"/>
</dbReference>
<comment type="caution">
    <text evidence="8">The sequence shown here is derived from an EMBL/GenBank/DDBJ whole genome shotgun (WGS) entry which is preliminary data.</text>
</comment>
<evidence type="ECO:0000313" key="9">
    <source>
        <dbReference type="Proteomes" id="UP000283509"/>
    </source>
</evidence>